<keyword evidence="2" id="KW-1185">Reference proteome</keyword>
<dbReference type="RefSeq" id="WP_196955196.1">
    <property type="nucleotide sequence ID" value="NZ_JADWYK010000006.1"/>
</dbReference>
<accession>A0ABS0L227</accession>
<sequence>MSNNSKKHHYLPQFYLRGFVDKKGFFFIYDKELKIFRRSRPEHEFYEKNKNAIDINGERVLLLEHMYSHIESTLAPVISTIEKSGPTDHVLNADVIIRLKFFVEIMRWRNPALDDVYNKIIGRMSIKDFGFSVRGGSEERRAEIEAMMMDHPFVQKTVRPLMAAMGMGELTNVDYDTSKWNILYQDGGFPILGDFPIIFNPNSINKIFEGDFILPLSAQRTIVYSQVPRVKQLPDSFSIDKDLMQMHLAKRFVCCKHESYLRFMVNFYALNKSAIDDGYIQNMFSVLSKGV</sequence>
<name>A0ABS0L227_9BACT</name>
<protein>
    <submittedName>
        <fullName evidence="1">DUF4238 domain-containing protein</fullName>
    </submittedName>
</protein>
<gene>
    <name evidence="1" type="ORF">I5L79_11465</name>
</gene>
<comment type="caution">
    <text evidence="1">The sequence shown here is derived from an EMBL/GenBank/DDBJ whole genome shotgun (WGS) entry which is preliminary data.</text>
</comment>
<dbReference type="InterPro" id="IPR025332">
    <property type="entry name" value="DUF4238"/>
</dbReference>
<organism evidence="1 2">
    <name type="scientific">Hymenobacter guriensis</name>
    <dbReference type="NCBI Taxonomy" id="2793065"/>
    <lineage>
        <taxon>Bacteria</taxon>
        <taxon>Pseudomonadati</taxon>
        <taxon>Bacteroidota</taxon>
        <taxon>Cytophagia</taxon>
        <taxon>Cytophagales</taxon>
        <taxon>Hymenobacteraceae</taxon>
        <taxon>Hymenobacter</taxon>
    </lineage>
</organism>
<proteinExistence type="predicted"/>
<reference evidence="1 2" key="1">
    <citation type="submission" date="2020-11" db="EMBL/GenBank/DDBJ databases">
        <title>Hymenobacter sp.</title>
        <authorList>
            <person name="Kim M.K."/>
        </authorList>
    </citation>
    <scope>NUCLEOTIDE SEQUENCE [LARGE SCALE GENOMIC DNA]</scope>
    <source>
        <strain evidence="1 2">BT594</strain>
    </source>
</reference>
<dbReference type="Proteomes" id="UP000601099">
    <property type="component" value="Unassembled WGS sequence"/>
</dbReference>
<dbReference type="EMBL" id="JADWYK010000006">
    <property type="protein sequence ID" value="MBG8554168.1"/>
    <property type="molecule type" value="Genomic_DNA"/>
</dbReference>
<evidence type="ECO:0000313" key="1">
    <source>
        <dbReference type="EMBL" id="MBG8554168.1"/>
    </source>
</evidence>
<dbReference type="Pfam" id="PF14022">
    <property type="entry name" value="DUF4238"/>
    <property type="match status" value="1"/>
</dbReference>
<evidence type="ECO:0000313" key="2">
    <source>
        <dbReference type="Proteomes" id="UP000601099"/>
    </source>
</evidence>